<dbReference type="Proteomes" id="UP000440614">
    <property type="component" value="Unassembled WGS sequence"/>
</dbReference>
<dbReference type="RefSeq" id="WP_008768572.1">
    <property type="nucleotide sequence ID" value="NZ_BAABXH010000002.1"/>
</dbReference>
<dbReference type="EMBL" id="WCSY01000021">
    <property type="protein sequence ID" value="KAB4308497.1"/>
    <property type="molecule type" value="Genomic_DNA"/>
</dbReference>
<dbReference type="AlphaFoldDB" id="A0A6A2JCF5"/>
<organism evidence="1 2">
    <name type="scientific">Bacteroides thetaiotaomicron</name>
    <dbReference type="NCBI Taxonomy" id="818"/>
    <lineage>
        <taxon>Bacteria</taxon>
        <taxon>Pseudomonadati</taxon>
        <taxon>Bacteroidota</taxon>
        <taxon>Bacteroidia</taxon>
        <taxon>Bacteroidales</taxon>
        <taxon>Bacteroidaceae</taxon>
        <taxon>Bacteroides</taxon>
    </lineage>
</organism>
<evidence type="ECO:0000313" key="1">
    <source>
        <dbReference type="EMBL" id="KAB4308497.1"/>
    </source>
</evidence>
<reference evidence="1 2" key="1">
    <citation type="journal article" date="2019" name="Nat. Med.">
        <title>A library of human gut bacterial isolates paired with longitudinal multiomics data enables mechanistic microbiome research.</title>
        <authorList>
            <person name="Poyet M."/>
            <person name="Groussin M."/>
            <person name="Gibbons S.M."/>
            <person name="Avila-Pacheco J."/>
            <person name="Jiang X."/>
            <person name="Kearney S.M."/>
            <person name="Perrotta A.R."/>
            <person name="Berdy B."/>
            <person name="Zhao S."/>
            <person name="Lieberman T.D."/>
            <person name="Swanson P.K."/>
            <person name="Smith M."/>
            <person name="Roesemann S."/>
            <person name="Alexander J.E."/>
            <person name="Rich S.A."/>
            <person name="Livny J."/>
            <person name="Vlamakis H."/>
            <person name="Clish C."/>
            <person name="Bullock K."/>
            <person name="Deik A."/>
            <person name="Scott J."/>
            <person name="Pierce K.A."/>
            <person name="Xavier R.J."/>
            <person name="Alm E.J."/>
        </authorList>
    </citation>
    <scope>NUCLEOTIDE SEQUENCE [LARGE SCALE GENOMIC DNA]</scope>
    <source>
        <strain evidence="1 2">BIOML-A188</strain>
    </source>
</reference>
<name>A0A6A2JCF5_BACT4</name>
<proteinExistence type="predicted"/>
<accession>A0A6A2JCF5</accession>
<evidence type="ECO:0000313" key="2">
    <source>
        <dbReference type="Proteomes" id="UP000440614"/>
    </source>
</evidence>
<protein>
    <submittedName>
        <fullName evidence="1">Uncharacterized protein</fullName>
    </submittedName>
</protein>
<sequence length="491" mass="55566">MKLPEAIIIDGKECLDILCCKILIWEANSDVIEINDPDENKCLVIRECESIEINDTYKKLINSASVRFPRGTVIKRTITSENIEKEGATTVYTERLIDGTVVEKRKGYSTAQPTDFKVGQRIRIYLGYYKDRGKVFKNATERLQAMEKEAFVKNVPDFDGYIVKCSVSTPIEIKCENLASGLKRKNVVKLGPMTVTVNDLLKEGGKYDLLKGTGLKLHPKTAERDINIGKIQLTEDLTVADVLTEWNKYGLYSFIRKDTDGTPYVMVGHTYLSGNVASSILNTDGSSDTPQIQFDYHVAQDNLTLMNCDPRYLAVSAEGFKFEGNKQIKYNVTVRLNPEWTGQNDTEHKKFQILNETKLSKKSLKLGAIPKSKTKDRVNLSAYNVIPYVSSKIGISEDELIKEAEAFFEGYNRNGVEGSITIFGDLHRTNLGMRHLESGMKVVLLDKREPEKQGWYLIEEINTKFGVNGFRQTLKLPYCIAKPEKEQNYGR</sequence>
<gene>
    <name evidence="1" type="ORF">GAO51_19760</name>
</gene>
<comment type="caution">
    <text evidence="1">The sequence shown here is derived from an EMBL/GenBank/DDBJ whole genome shotgun (WGS) entry which is preliminary data.</text>
</comment>